<dbReference type="Gene3D" id="2.60.40.10">
    <property type="entry name" value="Immunoglobulins"/>
    <property type="match status" value="1"/>
</dbReference>
<organism evidence="1 2">
    <name type="scientific">Legionella drozanskii LLAP-1</name>
    <dbReference type="NCBI Taxonomy" id="1212489"/>
    <lineage>
        <taxon>Bacteria</taxon>
        <taxon>Pseudomonadati</taxon>
        <taxon>Pseudomonadota</taxon>
        <taxon>Gammaproteobacteria</taxon>
        <taxon>Legionellales</taxon>
        <taxon>Legionellaceae</taxon>
        <taxon>Legionella</taxon>
    </lineage>
</organism>
<dbReference type="InterPro" id="IPR013783">
    <property type="entry name" value="Ig-like_fold"/>
</dbReference>
<comment type="caution">
    <text evidence="1">The sequence shown here is derived from an EMBL/GenBank/DDBJ whole genome shotgun (WGS) entry which is preliminary data.</text>
</comment>
<dbReference type="PATRIC" id="fig|1212489.4.peg.165"/>
<dbReference type="RefSeq" id="WP_058494523.1">
    <property type="nucleotide sequence ID" value="NZ_CAAAIU010000006.1"/>
</dbReference>
<protein>
    <submittedName>
        <fullName evidence="1">Thaumatin domain-containing protein</fullName>
    </submittedName>
</protein>
<dbReference type="Proteomes" id="UP000054736">
    <property type="component" value="Unassembled WGS sequence"/>
</dbReference>
<gene>
    <name evidence="1" type="ORF">Ldro_0164</name>
</gene>
<dbReference type="OrthoDB" id="7061668at2"/>
<keyword evidence="2" id="KW-1185">Reference proteome</keyword>
<accession>A0A0W0TE49</accession>
<evidence type="ECO:0000313" key="1">
    <source>
        <dbReference type="EMBL" id="KTC93814.1"/>
    </source>
</evidence>
<name>A0A0W0TE49_9GAMM</name>
<dbReference type="STRING" id="1212489.Ldro_0164"/>
<evidence type="ECO:0000313" key="2">
    <source>
        <dbReference type="Proteomes" id="UP000054736"/>
    </source>
</evidence>
<sequence length="134" mass="14625">MSNVRIVLIWVLSFFFIQECIAGIDPVAWSVEPATGFPSVALGGTSSIIYTLSNRLPVTATINTSFVKSNDSFYIQDNCNNFPLFPSTSCTITIMYFPQVPGKAFIQLSYGYHNNRISLPAAAVTTTNVTPSTN</sequence>
<reference evidence="1 2" key="1">
    <citation type="submission" date="2015-11" db="EMBL/GenBank/DDBJ databases">
        <title>Genomic analysis of 38 Legionella species identifies large and diverse effector repertoires.</title>
        <authorList>
            <person name="Burstein D."/>
            <person name="Amaro F."/>
            <person name="Zusman T."/>
            <person name="Lifshitz Z."/>
            <person name="Cohen O."/>
            <person name="Gilbert J.A."/>
            <person name="Pupko T."/>
            <person name="Shuman H.A."/>
            <person name="Segal G."/>
        </authorList>
    </citation>
    <scope>NUCLEOTIDE SEQUENCE [LARGE SCALE GENOMIC DNA]</scope>
    <source>
        <strain evidence="1 2">ATCC 700990</strain>
    </source>
</reference>
<dbReference type="EMBL" id="LNXY01000001">
    <property type="protein sequence ID" value="KTC93814.1"/>
    <property type="molecule type" value="Genomic_DNA"/>
</dbReference>
<dbReference type="AlphaFoldDB" id="A0A0W0TE49"/>
<proteinExistence type="predicted"/>